<name>A0A3M0GFF2_9ACTN</name>
<sequence length="297" mass="30636">MSEPTTDPSVLLTYDHARMRGKVTELEGAVKAAIDADQAEADSFFTDLSRFFKHGFGYQAAADDFQNKANALMDQAKAAMSSICSKADGKLSENAGVPDALEADSLKWSASAATVAGRKATCSSLASVPGWVGEDQERYALAVGVQAEALEELRGILSSTAQSCTAGATLNRAIFCAVGNGAIQATGRITGNQGYGSSDGVYYVRTANAIPVLEAFDDLVKRAISGDVASGSAGVLSKEQQHTMVMPNLLVEGGWPTGTSATGVVAAATGNGVLSDGEDAQTTLDAFLRMCMAGANL</sequence>
<dbReference type="RefSeq" id="WP_121899960.1">
    <property type="nucleotide sequence ID" value="NZ_REFW01000001.1"/>
</dbReference>
<gene>
    <name evidence="1" type="ORF">EAX62_01785</name>
</gene>
<keyword evidence="2" id="KW-1185">Reference proteome</keyword>
<protein>
    <submittedName>
        <fullName evidence="1">Uncharacterized protein</fullName>
    </submittedName>
</protein>
<proteinExistence type="predicted"/>
<dbReference type="EMBL" id="REFW01000001">
    <property type="protein sequence ID" value="RMB61412.1"/>
    <property type="molecule type" value="Genomic_DNA"/>
</dbReference>
<evidence type="ECO:0000313" key="1">
    <source>
        <dbReference type="EMBL" id="RMB61412.1"/>
    </source>
</evidence>
<organism evidence="1 2">
    <name type="scientific">Tessaracoccus antarcticus</name>
    <dbReference type="NCBI Taxonomy" id="2479848"/>
    <lineage>
        <taxon>Bacteria</taxon>
        <taxon>Bacillati</taxon>
        <taxon>Actinomycetota</taxon>
        <taxon>Actinomycetes</taxon>
        <taxon>Propionibacteriales</taxon>
        <taxon>Propionibacteriaceae</taxon>
        <taxon>Tessaracoccus</taxon>
    </lineage>
</organism>
<evidence type="ECO:0000313" key="2">
    <source>
        <dbReference type="Proteomes" id="UP000275256"/>
    </source>
</evidence>
<dbReference type="AlphaFoldDB" id="A0A3M0GFF2"/>
<dbReference type="Proteomes" id="UP000275256">
    <property type="component" value="Unassembled WGS sequence"/>
</dbReference>
<reference evidence="1 2" key="1">
    <citation type="submission" date="2018-10" db="EMBL/GenBank/DDBJ databases">
        <title>Tessaracoccus antarcticuss sp. nov., isolated from sediment.</title>
        <authorList>
            <person name="Zhou L.Y."/>
            <person name="Du Z.J."/>
        </authorList>
    </citation>
    <scope>NUCLEOTIDE SEQUENCE [LARGE SCALE GENOMIC DNA]</scope>
    <source>
        <strain evidence="1 2">JDX10</strain>
    </source>
</reference>
<accession>A0A3M0GFF2</accession>
<dbReference type="OrthoDB" id="3731284at2"/>
<comment type="caution">
    <text evidence="1">The sequence shown here is derived from an EMBL/GenBank/DDBJ whole genome shotgun (WGS) entry which is preliminary data.</text>
</comment>